<dbReference type="EMBL" id="AKWZ02000001">
    <property type="protein sequence ID" value="EPG76242.1"/>
    <property type="molecule type" value="Genomic_DNA"/>
</dbReference>
<organism evidence="2 3">
    <name type="scientific">Leptospira fainei serovar Hurstbridge str. BUT 6</name>
    <dbReference type="NCBI Taxonomy" id="1193011"/>
    <lineage>
        <taxon>Bacteria</taxon>
        <taxon>Pseudomonadati</taxon>
        <taxon>Spirochaetota</taxon>
        <taxon>Spirochaetia</taxon>
        <taxon>Leptospirales</taxon>
        <taxon>Leptospiraceae</taxon>
        <taxon>Leptospira</taxon>
    </lineage>
</organism>
<dbReference type="AlphaFoldDB" id="S3W851"/>
<name>S3W851_9LEPT</name>
<dbReference type="RefSeq" id="WP_016547520.1">
    <property type="nucleotide sequence ID" value="NZ_AKWZ02000001.1"/>
</dbReference>
<gene>
    <name evidence="2" type="ORF">LEP1GSC058_1381</name>
</gene>
<protein>
    <submittedName>
        <fullName evidence="2">Uncharacterized protein</fullName>
    </submittedName>
</protein>
<feature type="region of interest" description="Disordered" evidence="1">
    <location>
        <begin position="38"/>
        <end position="64"/>
    </location>
</feature>
<accession>S3W851</accession>
<evidence type="ECO:0000256" key="1">
    <source>
        <dbReference type="SAM" id="MobiDB-lite"/>
    </source>
</evidence>
<comment type="caution">
    <text evidence="2">The sequence shown here is derived from an EMBL/GenBank/DDBJ whole genome shotgun (WGS) entry which is preliminary data.</text>
</comment>
<proteinExistence type="predicted"/>
<sequence length="195" mass="22250">MKFFTKTNPLFAVFLLPLLPLILSIILLSQKPQSSLSTENEAEEVELSSSIPNEPEPAKANNSDLFSSDKVSELAKTTLVKIPFTHLSLSGMWDNLEDNIFKPDSNPTRIEAIRSFHEKLDYLEGKEKSIGLTVFEQDEFISLQLKKKKDLREVLKKSYEQFKEGLSEEQKKDFNLQLQSIDDSILKLSNKASRK</sequence>
<dbReference type="OrthoDB" id="331930at2"/>
<reference evidence="2" key="1">
    <citation type="submission" date="2013-04" db="EMBL/GenBank/DDBJ databases">
        <authorList>
            <person name="Harkins D.M."/>
            <person name="Durkin A.S."/>
            <person name="Selengut J.D."/>
            <person name="Sanka R."/>
            <person name="DePew J."/>
            <person name="Purushe J."/>
            <person name="Ahmed A."/>
            <person name="van der Linden H."/>
            <person name="Goris M.G.A."/>
            <person name="Hartskeerl R.A."/>
            <person name="Vinetz J.M."/>
            <person name="Sutton G.G."/>
            <person name="Nelson W.C."/>
            <person name="Fouts D.E."/>
        </authorList>
    </citation>
    <scope>NUCLEOTIDE SEQUENCE [LARGE SCALE GENOMIC DNA]</scope>
    <source>
        <strain evidence="2">BUT 6</strain>
    </source>
</reference>
<keyword evidence="3" id="KW-1185">Reference proteome</keyword>
<evidence type="ECO:0000313" key="3">
    <source>
        <dbReference type="Proteomes" id="UP000014540"/>
    </source>
</evidence>
<dbReference type="Proteomes" id="UP000014540">
    <property type="component" value="Unassembled WGS sequence"/>
</dbReference>
<evidence type="ECO:0000313" key="2">
    <source>
        <dbReference type="EMBL" id="EPG76242.1"/>
    </source>
</evidence>